<evidence type="ECO:0000256" key="1">
    <source>
        <dbReference type="ARBA" id="ARBA00023002"/>
    </source>
</evidence>
<dbReference type="PANTHER" id="PTHR11699">
    <property type="entry name" value="ALDEHYDE DEHYDROGENASE-RELATED"/>
    <property type="match status" value="1"/>
</dbReference>
<comment type="similarity">
    <text evidence="3">Belongs to the aldehyde dehydrogenase family.</text>
</comment>
<dbReference type="Proteomes" id="UP001369736">
    <property type="component" value="Unassembled WGS sequence"/>
</dbReference>
<dbReference type="InterPro" id="IPR016163">
    <property type="entry name" value="Ald_DH_C"/>
</dbReference>
<dbReference type="SUPFAM" id="SSF53720">
    <property type="entry name" value="ALDH-like"/>
    <property type="match status" value="1"/>
</dbReference>
<proteinExistence type="inferred from homology"/>
<dbReference type="Gene3D" id="3.40.605.10">
    <property type="entry name" value="Aldehyde Dehydrogenase, Chain A, domain 1"/>
    <property type="match status" value="1"/>
</dbReference>
<sequence>MTTTDVTDSTDAAAANDRRVRELLDRDWRLLIGGELVATPRTFTVTSPYSRHAIAEVPDGTAADATAAVEAAGRAYPGWAARPATARADVVHALADAVAERAHDLALLDAVDGGAPISVMAGDVRMAVTALRWFAGLALEMKGSSVPASTGLHFTERQPYGVVAKIIPFNHPIMFAASKIAAPLVAGNTVVLKPSEATPLSALLLAEICREVLPPGVVNVVVGDGPEVPDALVRHPDVHRIGFTGSERTGRGIQRAAAEVGVKTVTLELGGKNALIAFPDADPDEVARAAVQGMNFTWSGQSCGSTSRLLLHESIAEDVVGRLRGLLGEQHYRSPLDPAADKGTMVSQRQFDRVVGYLDDARRDGARVLVGGGRPDGVGDALFIAPTVLDGLPPTHPVATEEIFGPVLTVLRFRDEPEAVALANGVRYGLTGSVFTDDVRRAHRVARALETGYVWINTAGPHYLGMPYGGWKNSGVGLEEASDELLSYTRVKSVNVAL</sequence>
<protein>
    <submittedName>
        <fullName evidence="5">Aldehyde dehydrogenase family protein</fullName>
    </submittedName>
</protein>
<dbReference type="InterPro" id="IPR016162">
    <property type="entry name" value="Ald_DH_N"/>
</dbReference>
<gene>
    <name evidence="5" type="ORF">WCD58_20935</name>
</gene>
<keyword evidence="6" id="KW-1185">Reference proteome</keyword>
<evidence type="ECO:0000313" key="5">
    <source>
        <dbReference type="EMBL" id="MEJ2863639.1"/>
    </source>
</evidence>
<keyword evidence="1 3" id="KW-0560">Oxidoreductase</keyword>
<dbReference type="Pfam" id="PF00171">
    <property type="entry name" value="Aldedh"/>
    <property type="match status" value="1"/>
</dbReference>
<name>A0ABU8M9S6_9PSEU</name>
<dbReference type="RefSeq" id="WP_337705002.1">
    <property type="nucleotide sequence ID" value="NZ_JBBEGM010000009.1"/>
</dbReference>
<dbReference type="InterPro" id="IPR016161">
    <property type="entry name" value="Ald_DH/histidinol_DH"/>
</dbReference>
<comment type="caution">
    <text evidence="5">The sequence shown here is derived from an EMBL/GenBank/DDBJ whole genome shotgun (WGS) entry which is preliminary data.</text>
</comment>
<feature type="domain" description="Aldehyde dehydrogenase" evidence="4">
    <location>
        <begin position="41"/>
        <end position="494"/>
    </location>
</feature>
<organism evidence="5 6">
    <name type="scientific">Actinomycetospora flava</name>
    <dbReference type="NCBI Taxonomy" id="3129232"/>
    <lineage>
        <taxon>Bacteria</taxon>
        <taxon>Bacillati</taxon>
        <taxon>Actinomycetota</taxon>
        <taxon>Actinomycetes</taxon>
        <taxon>Pseudonocardiales</taxon>
        <taxon>Pseudonocardiaceae</taxon>
        <taxon>Actinomycetospora</taxon>
    </lineage>
</organism>
<accession>A0ABU8M9S6</accession>
<evidence type="ECO:0000256" key="3">
    <source>
        <dbReference type="RuleBase" id="RU003345"/>
    </source>
</evidence>
<evidence type="ECO:0000313" key="6">
    <source>
        <dbReference type="Proteomes" id="UP001369736"/>
    </source>
</evidence>
<dbReference type="PROSITE" id="PS00687">
    <property type="entry name" value="ALDEHYDE_DEHYDR_GLU"/>
    <property type="match status" value="1"/>
</dbReference>
<reference evidence="5 6" key="1">
    <citation type="submission" date="2024-03" db="EMBL/GenBank/DDBJ databases">
        <title>Actinomycetospora sp. OC33-EN07, a novel actinomycete isolated from wild orchid (Aerides multiflora).</title>
        <authorList>
            <person name="Suriyachadkun C."/>
        </authorList>
    </citation>
    <scope>NUCLEOTIDE SEQUENCE [LARGE SCALE GENOMIC DNA]</scope>
    <source>
        <strain evidence="5 6">OC33-EN07</strain>
    </source>
</reference>
<dbReference type="InterPro" id="IPR029510">
    <property type="entry name" value="Ald_DH_CS_GLU"/>
</dbReference>
<feature type="active site" evidence="2">
    <location>
        <position position="268"/>
    </location>
</feature>
<dbReference type="Gene3D" id="3.40.309.10">
    <property type="entry name" value="Aldehyde Dehydrogenase, Chain A, domain 2"/>
    <property type="match status" value="1"/>
</dbReference>
<dbReference type="InterPro" id="IPR015590">
    <property type="entry name" value="Aldehyde_DH_dom"/>
</dbReference>
<evidence type="ECO:0000256" key="2">
    <source>
        <dbReference type="PROSITE-ProRule" id="PRU10007"/>
    </source>
</evidence>
<dbReference type="EMBL" id="JBBEGM010000009">
    <property type="protein sequence ID" value="MEJ2863639.1"/>
    <property type="molecule type" value="Genomic_DNA"/>
</dbReference>
<evidence type="ECO:0000259" key="4">
    <source>
        <dbReference type="Pfam" id="PF00171"/>
    </source>
</evidence>